<evidence type="ECO:0000256" key="5">
    <source>
        <dbReference type="ARBA" id="ARBA00022927"/>
    </source>
</evidence>
<evidence type="ECO:0000256" key="6">
    <source>
        <dbReference type="ARBA" id="ARBA00022989"/>
    </source>
</evidence>
<dbReference type="Proteomes" id="UP000461880">
    <property type="component" value="Unassembled WGS sequence"/>
</dbReference>
<sequence length="399" mass="44664">MEKQKTHELRNRILFTIQVAAVYLLCRSIVLYGIDPDSLNPGAADVQALLSMMVSGDRYRVTVMALGIMPYINASLLVQIIFAFRSSASRAKISKMESDRWMRTAAILFSIVMAIMRSYELTYRSDLGPIWALRLIVTLEMIAGAAGISYLCFENEKHGIGASMPIILINIVTSLVQNMNANHFFEFRQMIWLCVIVIIGTVLMENSIIRIPLQRVSIHNVHADQNYLAYKRAPMGIMPVMFAASAFFVPYYFVKMLAYFFPENASLASASENLVLTKPLGVGVYLILIVVLSVVFSMLMLNPKETAHQLQRNGDSIIGLAAGKKTKRYLTGIVLKWSFLSGFLQMLCMAVSMGLSLRGQIPAALAMVPSSVMILVSIVCSFVQEIGTYYRYDAYRFFL</sequence>
<keyword evidence="3" id="KW-0813">Transport</keyword>
<dbReference type="GO" id="GO:0015031">
    <property type="term" value="P:protein transport"/>
    <property type="evidence" value="ECO:0007669"/>
    <property type="project" value="UniProtKB-KW"/>
</dbReference>
<feature type="transmembrane region" description="Helical" evidence="10">
    <location>
        <begin position="101"/>
        <end position="119"/>
    </location>
</feature>
<evidence type="ECO:0000256" key="2">
    <source>
        <dbReference type="ARBA" id="ARBA00005751"/>
    </source>
</evidence>
<dbReference type="Pfam" id="PF00344">
    <property type="entry name" value="SecY"/>
    <property type="match status" value="1"/>
</dbReference>
<dbReference type="InterPro" id="IPR030659">
    <property type="entry name" value="SecY_CS"/>
</dbReference>
<dbReference type="EMBL" id="VUMN01000016">
    <property type="protein sequence ID" value="MSS58764.1"/>
    <property type="molecule type" value="Genomic_DNA"/>
</dbReference>
<keyword evidence="4 10" id="KW-0812">Transmembrane</keyword>
<dbReference type="SUPFAM" id="SSF103491">
    <property type="entry name" value="Preprotein translocase SecY subunit"/>
    <property type="match status" value="1"/>
</dbReference>
<dbReference type="PRINTS" id="PR00303">
    <property type="entry name" value="SECYTRNLCASE"/>
</dbReference>
<dbReference type="GO" id="GO:0016020">
    <property type="term" value="C:membrane"/>
    <property type="evidence" value="ECO:0007669"/>
    <property type="project" value="UniProtKB-SubCell"/>
</dbReference>
<evidence type="ECO:0000256" key="7">
    <source>
        <dbReference type="ARBA" id="ARBA00023010"/>
    </source>
</evidence>
<keyword evidence="7" id="KW-0811">Translocation</keyword>
<accession>A0A7X2NSM1</accession>
<keyword evidence="6 10" id="KW-1133">Transmembrane helix</keyword>
<proteinExistence type="inferred from homology"/>
<keyword evidence="12" id="KW-1185">Reference proteome</keyword>
<evidence type="ECO:0000313" key="11">
    <source>
        <dbReference type="EMBL" id="MSS58764.1"/>
    </source>
</evidence>
<evidence type="ECO:0000256" key="1">
    <source>
        <dbReference type="ARBA" id="ARBA00004141"/>
    </source>
</evidence>
<dbReference type="RefSeq" id="WP_154504680.1">
    <property type="nucleotide sequence ID" value="NZ_VUMN01000016.1"/>
</dbReference>
<evidence type="ECO:0000256" key="10">
    <source>
        <dbReference type="SAM" id="Phobius"/>
    </source>
</evidence>
<feature type="transmembrane region" description="Helical" evidence="10">
    <location>
        <begin position="361"/>
        <end position="383"/>
    </location>
</feature>
<feature type="transmembrane region" description="Helical" evidence="10">
    <location>
        <begin position="190"/>
        <end position="209"/>
    </location>
</feature>
<dbReference type="PIRSF" id="PIRSF004557">
    <property type="entry name" value="SecY"/>
    <property type="match status" value="1"/>
</dbReference>
<feature type="transmembrane region" description="Helical" evidence="10">
    <location>
        <begin position="160"/>
        <end position="178"/>
    </location>
</feature>
<evidence type="ECO:0000256" key="8">
    <source>
        <dbReference type="ARBA" id="ARBA00023136"/>
    </source>
</evidence>
<feature type="transmembrane region" description="Helical" evidence="10">
    <location>
        <begin position="131"/>
        <end position="153"/>
    </location>
</feature>
<name>A0A7X2NSM1_9FIRM</name>
<dbReference type="InterPro" id="IPR023201">
    <property type="entry name" value="SecY_dom_sf"/>
</dbReference>
<evidence type="ECO:0000256" key="9">
    <source>
        <dbReference type="RuleBase" id="RU004349"/>
    </source>
</evidence>
<dbReference type="InterPro" id="IPR002208">
    <property type="entry name" value="SecY/SEC61-alpha"/>
</dbReference>
<evidence type="ECO:0000256" key="3">
    <source>
        <dbReference type="ARBA" id="ARBA00022448"/>
    </source>
</evidence>
<comment type="caution">
    <text evidence="11">The sequence shown here is derived from an EMBL/GenBank/DDBJ whole genome shotgun (WGS) entry which is preliminary data.</text>
</comment>
<protein>
    <recommendedName>
        <fullName evidence="13">Preprotein translocase subunit SecY</fullName>
    </recommendedName>
</protein>
<keyword evidence="8 10" id="KW-0472">Membrane</keyword>
<gene>
    <name evidence="11" type="ORF">FYJ51_07570</name>
</gene>
<feature type="transmembrane region" description="Helical" evidence="10">
    <location>
        <begin position="282"/>
        <end position="302"/>
    </location>
</feature>
<dbReference type="Gene3D" id="1.10.3370.10">
    <property type="entry name" value="SecY subunit domain"/>
    <property type="match status" value="1"/>
</dbReference>
<feature type="transmembrane region" description="Helical" evidence="10">
    <location>
        <begin position="12"/>
        <end position="34"/>
    </location>
</feature>
<dbReference type="PANTHER" id="PTHR10906">
    <property type="entry name" value="SECY/SEC61-ALPHA FAMILY MEMBER"/>
    <property type="match status" value="1"/>
</dbReference>
<evidence type="ECO:0000313" key="12">
    <source>
        <dbReference type="Proteomes" id="UP000461880"/>
    </source>
</evidence>
<feature type="transmembrane region" description="Helical" evidence="10">
    <location>
        <begin position="59"/>
        <end position="81"/>
    </location>
</feature>
<feature type="transmembrane region" description="Helical" evidence="10">
    <location>
        <begin position="240"/>
        <end position="262"/>
    </location>
</feature>
<dbReference type="AlphaFoldDB" id="A0A7X2NSM1"/>
<comment type="similarity">
    <text evidence="2 9">Belongs to the SecY/SEC61-alpha family.</text>
</comment>
<feature type="transmembrane region" description="Helical" evidence="10">
    <location>
        <begin position="334"/>
        <end position="355"/>
    </location>
</feature>
<reference evidence="11 12" key="1">
    <citation type="submission" date="2019-08" db="EMBL/GenBank/DDBJ databases">
        <title>In-depth cultivation of the pig gut microbiome towards novel bacterial diversity and tailored functional studies.</title>
        <authorList>
            <person name="Wylensek D."/>
            <person name="Hitch T.C.A."/>
            <person name="Clavel T."/>
        </authorList>
    </citation>
    <scope>NUCLEOTIDE SEQUENCE [LARGE SCALE GENOMIC DNA]</scope>
    <source>
        <strain evidence="11 12">Oil+RF-744-GAM-WT-6</strain>
    </source>
</reference>
<evidence type="ECO:0000256" key="4">
    <source>
        <dbReference type="ARBA" id="ARBA00022692"/>
    </source>
</evidence>
<evidence type="ECO:0008006" key="13">
    <source>
        <dbReference type="Google" id="ProtNLM"/>
    </source>
</evidence>
<organism evidence="11 12">
    <name type="scientific">Stecheria intestinalis</name>
    <dbReference type="NCBI Taxonomy" id="2606630"/>
    <lineage>
        <taxon>Bacteria</taxon>
        <taxon>Bacillati</taxon>
        <taxon>Bacillota</taxon>
        <taxon>Erysipelotrichia</taxon>
        <taxon>Erysipelotrichales</taxon>
        <taxon>Erysipelotrichaceae</taxon>
        <taxon>Stecheria</taxon>
    </lineage>
</organism>
<keyword evidence="5" id="KW-0653">Protein transport</keyword>
<dbReference type="PROSITE" id="PS00755">
    <property type="entry name" value="SECY_1"/>
    <property type="match status" value="1"/>
</dbReference>
<comment type="subcellular location">
    <subcellularLocation>
        <location evidence="1">Membrane</location>
        <topology evidence="1">Multi-pass membrane protein</topology>
    </subcellularLocation>
</comment>